<proteinExistence type="predicted"/>
<gene>
    <name evidence="1" type="ORF">FHR69_002666</name>
</gene>
<dbReference type="EMBL" id="JACHVR010000001">
    <property type="protein sequence ID" value="MBB2886800.1"/>
    <property type="molecule type" value="Genomic_DNA"/>
</dbReference>
<evidence type="ECO:0000313" key="1">
    <source>
        <dbReference type="EMBL" id="MBB2886800.1"/>
    </source>
</evidence>
<organism evidence="1 2">
    <name type="scientific">Pseudomonas umsongensis</name>
    <dbReference type="NCBI Taxonomy" id="198618"/>
    <lineage>
        <taxon>Bacteria</taxon>
        <taxon>Pseudomonadati</taxon>
        <taxon>Pseudomonadota</taxon>
        <taxon>Gammaproteobacteria</taxon>
        <taxon>Pseudomonadales</taxon>
        <taxon>Pseudomonadaceae</taxon>
        <taxon>Pseudomonas</taxon>
    </lineage>
</organism>
<dbReference type="Proteomes" id="UP000589818">
    <property type="component" value="Unassembled WGS sequence"/>
</dbReference>
<comment type="caution">
    <text evidence="1">The sequence shown here is derived from an EMBL/GenBank/DDBJ whole genome shotgun (WGS) entry which is preliminary data.</text>
</comment>
<name>A0ACC5MDV4_9PSED</name>
<reference evidence="1" key="1">
    <citation type="submission" date="2020-08" db="EMBL/GenBank/DDBJ databases">
        <title>Plant associated metagenomes--Microbial community diversity and host control of community assembly across model and emerging plant ecological genomics systems.</title>
        <authorList>
            <person name="Dangl J."/>
        </authorList>
    </citation>
    <scope>NUCLEOTIDE SEQUENCE</scope>
    <source>
        <strain evidence="1">KD5</strain>
    </source>
</reference>
<sequence length="47" mass="5130">MHLGSAQPEHSLSFQVGLKSKTLPLKELLMKFSNILTQPIKILVGVG</sequence>
<accession>A0ACC5MDV4</accession>
<evidence type="ECO:0000313" key="2">
    <source>
        <dbReference type="Proteomes" id="UP000589818"/>
    </source>
</evidence>
<protein>
    <submittedName>
        <fullName evidence="1">Uncharacterized protein</fullName>
    </submittedName>
</protein>
<keyword evidence="2" id="KW-1185">Reference proteome</keyword>